<evidence type="ECO:0000256" key="1">
    <source>
        <dbReference type="SAM" id="Phobius"/>
    </source>
</evidence>
<evidence type="ECO:0000259" key="2">
    <source>
        <dbReference type="Pfam" id="PF06724"/>
    </source>
</evidence>
<keyword evidence="1" id="KW-0472">Membrane</keyword>
<reference evidence="4" key="1">
    <citation type="journal article" date="2019" name="Int. J. Syst. Evol. Microbiol.">
        <title>The Global Catalogue of Microorganisms (GCM) 10K type strain sequencing project: providing services to taxonomists for standard genome sequencing and annotation.</title>
        <authorList>
            <consortium name="The Broad Institute Genomics Platform"/>
            <consortium name="The Broad Institute Genome Sequencing Center for Infectious Disease"/>
            <person name="Wu L."/>
            <person name="Ma J."/>
        </authorList>
    </citation>
    <scope>NUCLEOTIDE SEQUENCE [LARGE SCALE GENOMIC DNA]</scope>
    <source>
        <strain evidence="4">JCM 17919</strain>
    </source>
</reference>
<feature type="transmembrane region" description="Helical" evidence="1">
    <location>
        <begin position="62"/>
        <end position="83"/>
    </location>
</feature>
<feature type="transmembrane region" description="Helical" evidence="1">
    <location>
        <begin position="146"/>
        <end position="168"/>
    </location>
</feature>
<feature type="domain" description="DUF1206" evidence="2">
    <location>
        <begin position="105"/>
        <end position="171"/>
    </location>
</feature>
<feature type="transmembrane region" description="Helical" evidence="1">
    <location>
        <begin position="188"/>
        <end position="208"/>
    </location>
</feature>
<evidence type="ECO:0000313" key="3">
    <source>
        <dbReference type="EMBL" id="GAA4335605.1"/>
    </source>
</evidence>
<dbReference type="Proteomes" id="UP001501725">
    <property type="component" value="Unassembled WGS sequence"/>
</dbReference>
<dbReference type="RefSeq" id="WP_345256616.1">
    <property type="nucleotide sequence ID" value="NZ_BAABGY010000008.1"/>
</dbReference>
<accession>A0ABP8H7T1</accession>
<sequence>MIDLAPNRSLVQRLAQAGLIAKGVLYSLLGALAFMAAFHINGHSTQEADTSGVLGFIHEQTGGQLLLGAIAVGLACYSLWRGIQAFGDTEREGRDAKGWASRGRYLLSGLAYASLAFAAARLLFSGSGSSGDQKQQLAQETLSKPFGAVVTGIAALVLIGIGVFQFYYAYKEKYLKHVDGDTSATLRLAGKIGYCARGAVWILLGWLFGKAALSSNAREAGDTSKAFGFLSDGGYGTYLLAVIGAGLLCYGVFNFIRARHERPGRGHY</sequence>
<keyword evidence="1" id="KW-1133">Transmembrane helix</keyword>
<evidence type="ECO:0000313" key="4">
    <source>
        <dbReference type="Proteomes" id="UP001501725"/>
    </source>
</evidence>
<keyword evidence="1" id="KW-0812">Transmembrane</keyword>
<name>A0ABP8H7T1_9BACT</name>
<dbReference type="Pfam" id="PF06724">
    <property type="entry name" value="DUF1206"/>
    <property type="match status" value="3"/>
</dbReference>
<feature type="transmembrane region" description="Helical" evidence="1">
    <location>
        <begin position="104"/>
        <end position="126"/>
    </location>
</feature>
<gene>
    <name evidence="3" type="ORF">GCM10023184_30520</name>
</gene>
<feature type="transmembrane region" description="Helical" evidence="1">
    <location>
        <begin position="235"/>
        <end position="256"/>
    </location>
</feature>
<organism evidence="3 4">
    <name type="scientific">Flaviaesturariibacter amylovorans</name>
    <dbReference type="NCBI Taxonomy" id="1084520"/>
    <lineage>
        <taxon>Bacteria</taxon>
        <taxon>Pseudomonadati</taxon>
        <taxon>Bacteroidota</taxon>
        <taxon>Chitinophagia</taxon>
        <taxon>Chitinophagales</taxon>
        <taxon>Chitinophagaceae</taxon>
        <taxon>Flaviaestuariibacter</taxon>
    </lineage>
</organism>
<feature type="domain" description="DUF1206" evidence="2">
    <location>
        <begin position="192"/>
        <end position="259"/>
    </location>
</feature>
<feature type="domain" description="DUF1206" evidence="2">
    <location>
        <begin position="17"/>
        <end position="86"/>
    </location>
</feature>
<feature type="transmembrane region" description="Helical" evidence="1">
    <location>
        <begin position="23"/>
        <end position="42"/>
    </location>
</feature>
<dbReference type="EMBL" id="BAABGY010000008">
    <property type="protein sequence ID" value="GAA4335605.1"/>
    <property type="molecule type" value="Genomic_DNA"/>
</dbReference>
<comment type="caution">
    <text evidence="3">The sequence shown here is derived from an EMBL/GenBank/DDBJ whole genome shotgun (WGS) entry which is preliminary data.</text>
</comment>
<keyword evidence="4" id="KW-1185">Reference proteome</keyword>
<dbReference type="InterPro" id="IPR009597">
    <property type="entry name" value="DUF1206"/>
</dbReference>
<protein>
    <submittedName>
        <fullName evidence="3">DUF1206 domain-containing protein</fullName>
    </submittedName>
</protein>
<proteinExistence type="predicted"/>